<dbReference type="InterPro" id="IPR007320">
    <property type="entry name" value="PDCD2_C"/>
</dbReference>
<proteinExistence type="predicted"/>
<dbReference type="GO" id="GO:0005737">
    <property type="term" value="C:cytoplasm"/>
    <property type="evidence" value="ECO:0007669"/>
    <property type="project" value="InterPro"/>
</dbReference>
<dbReference type="InterPro" id="IPR052815">
    <property type="entry name" value="PDCD2-like_regulator"/>
</dbReference>
<feature type="compositionally biased region" description="Acidic residues" evidence="1">
    <location>
        <begin position="119"/>
        <end position="131"/>
    </location>
</feature>
<name>A0A0N8DL78_9CRUS</name>
<dbReference type="STRING" id="35525.A0A0N8DL78"/>
<evidence type="ECO:0000256" key="1">
    <source>
        <dbReference type="SAM" id="MobiDB-lite"/>
    </source>
</evidence>
<comment type="caution">
    <text evidence="2">The sequence shown here is derived from an EMBL/GenBank/DDBJ whole genome shotgun (WGS) entry which is preliminary data.</text>
</comment>
<dbReference type="OrthoDB" id="366284at2759"/>
<evidence type="ECO:0000313" key="3">
    <source>
        <dbReference type="Proteomes" id="UP000076858"/>
    </source>
</evidence>
<gene>
    <name evidence="2" type="ORF">APZ42_034350</name>
</gene>
<dbReference type="AlphaFoldDB" id="A0A0N8DL78"/>
<organism evidence="2 3">
    <name type="scientific">Daphnia magna</name>
    <dbReference type="NCBI Taxonomy" id="35525"/>
    <lineage>
        <taxon>Eukaryota</taxon>
        <taxon>Metazoa</taxon>
        <taxon>Ecdysozoa</taxon>
        <taxon>Arthropoda</taxon>
        <taxon>Crustacea</taxon>
        <taxon>Branchiopoda</taxon>
        <taxon>Diplostraca</taxon>
        <taxon>Cladocera</taxon>
        <taxon>Anomopoda</taxon>
        <taxon>Daphniidae</taxon>
        <taxon>Daphnia</taxon>
    </lineage>
</organism>
<reference evidence="2 3" key="1">
    <citation type="submission" date="2016-03" db="EMBL/GenBank/DDBJ databases">
        <title>EvidentialGene: Evidence-directed Construction of Genes on Genomes.</title>
        <authorList>
            <person name="Gilbert D.G."/>
            <person name="Choi J.-H."/>
            <person name="Mockaitis K."/>
            <person name="Colbourne J."/>
            <person name="Pfrender M."/>
        </authorList>
    </citation>
    <scope>NUCLEOTIDE SEQUENCE [LARGE SCALE GENOMIC DNA]</scope>
    <source>
        <strain evidence="2 3">Xinb3</strain>
        <tissue evidence="2">Complete organism</tissue>
    </source>
</reference>
<sequence length="401" mass="44863">MAFLLGMEDEPIGKDEERLIDFKVNKVGGKPNWASGNHSNPVCKLCNKQMLLAVQIYAPLNESLNHRTLYQFCCLHPQCHSKNEGWVCIRDETVDTSITFPCDKMQPITTALTTSWINDADDWGDEEDMEADSGTPNDHGRSEPRATMSLHSGISTLTIRDVDSKPSKFASSKSLDTCDHITIPSAEVEGGDESVVPDDLPSQPTVDIRALLAPSSAPILDPAGLKFSSFYLNVNEECQAAVLSDEKLDQRAKELWEEYQRRENCDWKNLQKSNKITPGRVDEAYEKVPPSHGDRVVHKFITQVQSCPEQLIRYNRGASNPLLLKQLTKEDSTISKCRHCNAALVFEMQLMPHLSQLLTIKDSTGDCKPVELGTVLVFTCSKSCWSGVPREEYLIVQSEIY</sequence>
<dbReference type="PANTHER" id="PTHR46421:SF1">
    <property type="entry name" value="PROGRAMMED CELL DEATH PROTEIN 2-LIKE"/>
    <property type="match status" value="1"/>
</dbReference>
<dbReference type="EMBL" id="LRGB01003375">
    <property type="protein sequence ID" value="KZS02916.1"/>
    <property type="molecule type" value="Genomic_DNA"/>
</dbReference>
<dbReference type="Proteomes" id="UP000076858">
    <property type="component" value="Unassembled WGS sequence"/>
</dbReference>
<dbReference type="GO" id="GO:0006915">
    <property type="term" value="P:apoptotic process"/>
    <property type="evidence" value="ECO:0007669"/>
    <property type="project" value="TreeGrafter"/>
</dbReference>
<accession>A0A0N8DL78</accession>
<dbReference type="Pfam" id="PF04194">
    <property type="entry name" value="PDCD2_C"/>
    <property type="match status" value="1"/>
</dbReference>
<keyword evidence="3" id="KW-1185">Reference proteome</keyword>
<dbReference type="PANTHER" id="PTHR46421">
    <property type="entry name" value="PROGRAMMED CELL DEATH PROTEIN 2-LIKE"/>
    <property type="match status" value="1"/>
</dbReference>
<feature type="region of interest" description="Disordered" evidence="1">
    <location>
        <begin position="119"/>
        <end position="150"/>
    </location>
</feature>
<evidence type="ECO:0000313" key="2">
    <source>
        <dbReference type="EMBL" id="KZS02916.1"/>
    </source>
</evidence>
<protein>
    <submittedName>
        <fullName evidence="2">Programmed cell death 2-like protein</fullName>
    </submittedName>
</protein>